<dbReference type="PANTHER" id="PTHR43283">
    <property type="entry name" value="BETA-LACTAMASE-RELATED"/>
    <property type="match status" value="1"/>
</dbReference>
<dbReference type="InterPro" id="IPR001466">
    <property type="entry name" value="Beta-lactam-related"/>
</dbReference>
<dbReference type="Proteomes" id="UP001139450">
    <property type="component" value="Unassembled WGS sequence"/>
</dbReference>
<feature type="chain" id="PRO_5040913000" evidence="2">
    <location>
        <begin position="25"/>
        <end position="605"/>
    </location>
</feature>
<sequence length="605" mass="67240">MKRNKQLFILLLLGGLTTVQQACAQPAAGLTNQQILAETRVAAQTTVLLNNAQDVIPLENLDQNKVAAVHFQYSFSSAFDSLMNKYTAVKPFDGNNYRGKMDLLSQDLKLYNVIVFELAEADMANTALINFIEATQKLKTTIVAFYGTGRALSTFNNFTGPIIWCDRQSLVTAEYTPQVLFGGVAATAKLPQSFSSKYLVSTGFQTTKVRLQYTVPEDAGVNSNNLAAIDNIANEAVRGHAAPGCVVLVVKDGKVIFNKAYGHHTYDADALPEKVTDIFDMASVTKVSATTPAAMRLYEQGKLNLDSTMGYYLPAAANTNKRTIKVRELLLHEAGLVPYIPFYEALKPQDHSADSSEAYPTKVADGYYLRKNYYRDVMLPQMLNSGLRTRGKYVYSDLSMYFTKEIIETITAKPLNIYTAEEFYQPLGMQTAGFLPRDRFSRDQIIPTENDTYFRHTLLDGYVHDQGAAMAGGVSGHAGYFATANDQAILFQMLLNRGSYGGVQYLKPETVELFTHRQSNNSRRGLGFDGWGPIADSHYPSYKASPGTYGHTGYTGTCVWVDPKYNLIYVFLSNRVYPKVTDRLSQLNIRPRIMDAIYDAIEKGL</sequence>
<reference evidence="4" key="1">
    <citation type="submission" date="2022-04" db="EMBL/GenBank/DDBJ databases">
        <title>Mucilaginibacter sp. RS28 isolated from freshwater.</title>
        <authorList>
            <person name="Ko S.-R."/>
        </authorList>
    </citation>
    <scope>NUCLEOTIDE SEQUENCE</scope>
    <source>
        <strain evidence="4">RS28</strain>
    </source>
</reference>
<keyword evidence="5" id="KW-1185">Reference proteome</keyword>
<organism evidence="4 5">
    <name type="scientific">Mucilaginibacter straminoryzae</name>
    <dbReference type="NCBI Taxonomy" id="2932774"/>
    <lineage>
        <taxon>Bacteria</taxon>
        <taxon>Pseudomonadati</taxon>
        <taxon>Bacteroidota</taxon>
        <taxon>Sphingobacteriia</taxon>
        <taxon>Sphingobacteriales</taxon>
        <taxon>Sphingobacteriaceae</taxon>
        <taxon>Mucilaginibacter</taxon>
    </lineage>
</organism>
<comment type="caution">
    <text evidence="4">The sequence shown here is derived from an EMBL/GenBank/DDBJ whole genome shotgun (WGS) entry which is preliminary data.</text>
</comment>
<dbReference type="InterPro" id="IPR012338">
    <property type="entry name" value="Beta-lactam/transpept-like"/>
</dbReference>
<name>A0A9X1X6R9_9SPHI</name>
<evidence type="ECO:0000313" key="5">
    <source>
        <dbReference type="Proteomes" id="UP001139450"/>
    </source>
</evidence>
<dbReference type="RefSeq" id="WP_245131976.1">
    <property type="nucleotide sequence ID" value="NZ_JALJEJ010000009.1"/>
</dbReference>
<gene>
    <name evidence="4" type="ORF">MUY27_16905</name>
</gene>
<dbReference type="Pfam" id="PF00144">
    <property type="entry name" value="Beta-lactamase"/>
    <property type="match status" value="1"/>
</dbReference>
<dbReference type="PANTHER" id="PTHR43283:SF11">
    <property type="entry name" value="BETA-LACTAMASE-RELATED DOMAIN-CONTAINING PROTEIN"/>
    <property type="match status" value="1"/>
</dbReference>
<keyword evidence="2" id="KW-0732">Signal</keyword>
<keyword evidence="1 4" id="KW-0378">Hydrolase</keyword>
<evidence type="ECO:0000259" key="3">
    <source>
        <dbReference type="Pfam" id="PF00144"/>
    </source>
</evidence>
<evidence type="ECO:0000313" key="4">
    <source>
        <dbReference type="EMBL" id="MCJ8211400.1"/>
    </source>
</evidence>
<accession>A0A9X1X6R9</accession>
<dbReference type="EMBL" id="JALJEJ010000009">
    <property type="protein sequence ID" value="MCJ8211400.1"/>
    <property type="molecule type" value="Genomic_DNA"/>
</dbReference>
<proteinExistence type="predicted"/>
<dbReference type="Gene3D" id="3.40.710.10">
    <property type="entry name" value="DD-peptidase/beta-lactamase superfamily"/>
    <property type="match status" value="1"/>
</dbReference>
<dbReference type="AlphaFoldDB" id="A0A9X1X6R9"/>
<feature type="signal peptide" evidence="2">
    <location>
        <begin position="1"/>
        <end position="24"/>
    </location>
</feature>
<evidence type="ECO:0000256" key="1">
    <source>
        <dbReference type="ARBA" id="ARBA00022801"/>
    </source>
</evidence>
<dbReference type="InterPro" id="IPR050789">
    <property type="entry name" value="Diverse_Enzym_Activities"/>
</dbReference>
<dbReference type="GO" id="GO:0016787">
    <property type="term" value="F:hydrolase activity"/>
    <property type="evidence" value="ECO:0007669"/>
    <property type="project" value="UniProtKB-KW"/>
</dbReference>
<evidence type="ECO:0000256" key="2">
    <source>
        <dbReference type="SAM" id="SignalP"/>
    </source>
</evidence>
<feature type="domain" description="Beta-lactamase-related" evidence="3">
    <location>
        <begin position="230"/>
        <end position="581"/>
    </location>
</feature>
<protein>
    <submittedName>
        <fullName evidence="4">Serine hydrolase</fullName>
    </submittedName>
</protein>
<dbReference type="SUPFAM" id="SSF56601">
    <property type="entry name" value="beta-lactamase/transpeptidase-like"/>
    <property type="match status" value="1"/>
</dbReference>